<dbReference type="InterPro" id="IPR016187">
    <property type="entry name" value="CTDL_fold"/>
</dbReference>
<dbReference type="CDD" id="cd00037">
    <property type="entry name" value="CLECT"/>
    <property type="match status" value="1"/>
</dbReference>
<dbReference type="EMBL" id="KX857215">
    <property type="protein sequence ID" value="ARE67569.1"/>
    <property type="molecule type" value="Genomic_DNA"/>
</dbReference>
<dbReference type="SUPFAM" id="SSF56436">
    <property type="entry name" value="C-type lectin-like"/>
    <property type="match status" value="1"/>
</dbReference>
<name>A0A1V0QGT7_CNPV</name>
<dbReference type="InterPro" id="IPR016186">
    <property type="entry name" value="C-type_lectin-like/link_sf"/>
</dbReference>
<keyword evidence="1" id="KW-1133">Transmembrane helix</keyword>
<dbReference type="EMBL" id="KX857215">
    <property type="protein sequence ID" value="ARE67217.1"/>
    <property type="molecule type" value="Genomic_DNA"/>
</dbReference>
<keyword evidence="1" id="KW-0472">Membrane</keyword>
<proteinExistence type="predicted"/>
<dbReference type="Proteomes" id="UP000319767">
    <property type="component" value="Segment"/>
</dbReference>
<evidence type="ECO:0000313" key="2">
    <source>
        <dbReference type="EMBL" id="ARE67217.1"/>
    </source>
</evidence>
<feature type="transmembrane region" description="Helical" evidence="1">
    <location>
        <begin position="29"/>
        <end position="51"/>
    </location>
</feature>
<keyword evidence="1" id="KW-0812">Transmembrane</keyword>
<reference evidence="3" key="1">
    <citation type="journal article" date="2017" name="BMC Genomics">
        <title>Genomic characterization of two novel pathogenic avipoxviruses isolated from pacific shearwaters (Ardenna spp.).</title>
        <authorList>
            <person name="Sarker S."/>
            <person name="Das S."/>
            <person name="Lavers J.L."/>
            <person name="Hutton I."/>
            <person name="Helbig K."/>
            <person name="Imbery J."/>
            <person name="Upton C."/>
            <person name="Raidal S.R."/>
        </authorList>
    </citation>
    <scope>NUCLEOTIDE SEQUENCE [LARGE SCALE GENOMIC DNA]</scope>
    <source>
        <strain evidence="3">SWPV-2</strain>
    </source>
</reference>
<evidence type="ECO:0000256" key="1">
    <source>
        <dbReference type="SAM" id="Phobius"/>
    </source>
</evidence>
<organism evidence="3">
    <name type="scientific">Shearwaterpox virus</name>
    <dbReference type="NCBI Taxonomy" id="1974596"/>
    <lineage>
        <taxon>Viruses</taxon>
        <taxon>Varidnaviria</taxon>
        <taxon>Bamfordvirae</taxon>
        <taxon>Nucleocytoviricota</taxon>
        <taxon>Pokkesviricetes</taxon>
        <taxon>Chitovirales</taxon>
        <taxon>Poxviridae</taxon>
        <taxon>Chordopoxvirinae</taxon>
        <taxon>Avipoxvirus</taxon>
        <taxon>Avipoxvirus canarypox</taxon>
        <taxon>Canarypox virus</taxon>
    </lineage>
</organism>
<protein>
    <submittedName>
        <fullName evidence="3">SWPV2-ORF002</fullName>
    </submittedName>
    <submittedName>
        <fullName evidence="2">SWPV2-ORF311</fullName>
    </submittedName>
</protein>
<accession>A0A1V0QGT7</accession>
<dbReference type="Gene3D" id="3.10.100.10">
    <property type="entry name" value="Mannose-Binding Protein A, subunit A"/>
    <property type="match status" value="1"/>
</dbReference>
<gene>
    <name evidence="3" type="primary">SWPV2-002</name>
    <name evidence="2" type="synonym">SWPV2-311</name>
</gene>
<evidence type="ECO:0000313" key="3">
    <source>
        <dbReference type="EMBL" id="ARE67569.1"/>
    </source>
</evidence>
<sequence length="208" mass="23278">MERLGSYEVLESTSKLFARASSIYQKQKLAVILAVLSVILTIVIIVLLALLPKSVTYCPDDTEVVTIESSSPVTCPEPPTVTCPDPPTVTCPEVPSPSEPICSRIWVNHMGYCVRSLGPDVKYTIEDAKRYCEQNGATLVKNIDEHKKFLEYVWTGVTSYWFEPQSSVFSRYCIIGTQKSIPMYPQVKSVSCDERHSFICIKKGTDKI</sequence>